<dbReference type="AlphaFoldDB" id="A0A1Y1Y433"/>
<reference evidence="3 4" key="1">
    <citation type="submission" date="2016-08" db="EMBL/GenBank/DDBJ databases">
        <title>A Parts List for Fungal Cellulosomes Revealed by Comparative Genomics.</title>
        <authorList>
            <consortium name="DOE Joint Genome Institute"/>
            <person name="Haitjema C.H."/>
            <person name="Gilmore S.P."/>
            <person name="Henske J.K."/>
            <person name="Solomon K.V."/>
            <person name="De Groot R."/>
            <person name="Kuo A."/>
            <person name="Mondo S.J."/>
            <person name="Salamov A.A."/>
            <person name="Labutti K."/>
            <person name="Zhao Z."/>
            <person name="Chiniquy J."/>
            <person name="Barry K."/>
            <person name="Brewer H.M."/>
            <person name="Purvine S.O."/>
            <person name="Wright A.T."/>
            <person name="Boxma B."/>
            <person name="Van Alen T."/>
            <person name="Hackstein J.H."/>
            <person name="Baker S.E."/>
            <person name="Grigoriev I.V."/>
            <person name="O'Malley M.A."/>
        </authorList>
    </citation>
    <scope>NUCLEOTIDE SEQUENCE [LARGE SCALE GENOMIC DNA]</scope>
    <source>
        <strain evidence="3 4">G1</strain>
    </source>
</reference>
<accession>A0A1Y1Y433</accession>
<sequence>MRITNSIKFFFIAGIILFNKRIFANDCQNEKNLLASGTDKISAGYKCNAGDCSKIEEDGLYDNLTLPNWYIYYSKTKPEELKLYEAIKYAVYHHNEADIVICRNNKSCKLINADNKTYYINYGDNLLISCLQKEGTTLVNCSKSNESNNKKGYYINSGPDQSTNPLIYCEPKQCISTSKEEVYLINSGSDSKLNDSLIYCSKDSCSIAKASNNQFYLGFIDNYPGLISCKDDKCVKHESLSDKGYYMNSGVNRNTYPLIYCSKSTSCEYVSITEPGYYINASELDKVFYCSNNSCQLEEPGQIPDEASHQIIPGECYVEKNDLIMIELLSPGYYIDSGRSVGGSRNNYLIYCQSENECISIANPANYYINGGRTPELSNNKEVSTDTLIYCKSNICTTTSGTAGGHYIAGGNDDDDTLLNNGYIYCTSSSHCENRKSNGESYFLNSGENKTRNGVIKCSSGRCESIDASYGYFISENPEELIYCENGGNCSIIKPATGFYNIAYDGSVDSNRKKSTKGFYISNTSNILIDCTGSVCKPFYAKNGIFRSATTTTMAVNHSNNKRDTQIVYNIISCSDTGCVQLSASELAAIPICTFQNNKCFINDKLTSNSDNSIASGDYCTNSDHSIIYFATDTIVVDPEIIDGTTSIYVTTTTTSNCIEVSDEYSSYFYAVNGSIYQDIKCIYNNNKCTPNTDLNGREFCITYKGELVLASTDIKSRESGDCYKSNNIISYIFGSSQYLYEMNSNSAQTVETTGYYVVSLATNSTASFKDYNSGVNIIKIYGCVLSSCKEYQPKEGIYYYDYLSRSMYKYEDGFWSTPSISGYAMASIYPNESYIYKFSTSMNRVTLEGKAISGYYYTVDDEMYDCDENKGCVKISNNGYYFTNNGEMFYCLYDSEGIEKTVCVKQNCNIGEYYFIDGIYYRCESGSIYNYISAKYCNFQYSEKNNSTAIINNTINNYLTVIPGIFTNCTYNYEKKSTKFDLLCINNFVALDEEKVAQICSVEQLGYVECIEDESNKKKCNPSSAFAKYSMNLGLILFISIIYFIFNNY</sequence>
<name>A0A1Y1Y433_9FUNG</name>
<evidence type="ECO:0000256" key="2">
    <source>
        <dbReference type="SAM" id="SignalP"/>
    </source>
</evidence>
<evidence type="ECO:0000313" key="4">
    <source>
        <dbReference type="Proteomes" id="UP000193920"/>
    </source>
</evidence>
<keyword evidence="2" id="KW-0732">Signal</keyword>
<proteinExistence type="predicted"/>
<organism evidence="3 4">
    <name type="scientific">Neocallimastix californiae</name>
    <dbReference type="NCBI Taxonomy" id="1754190"/>
    <lineage>
        <taxon>Eukaryota</taxon>
        <taxon>Fungi</taxon>
        <taxon>Fungi incertae sedis</taxon>
        <taxon>Chytridiomycota</taxon>
        <taxon>Chytridiomycota incertae sedis</taxon>
        <taxon>Neocallimastigomycetes</taxon>
        <taxon>Neocallimastigales</taxon>
        <taxon>Neocallimastigaceae</taxon>
        <taxon>Neocallimastix</taxon>
    </lineage>
</organism>
<feature type="chain" id="PRO_5012801923" evidence="2">
    <location>
        <begin position="25"/>
        <end position="1050"/>
    </location>
</feature>
<gene>
    <name evidence="3" type="ORF">LY90DRAFT_709842</name>
</gene>
<keyword evidence="1" id="KW-0472">Membrane</keyword>
<evidence type="ECO:0000313" key="3">
    <source>
        <dbReference type="EMBL" id="ORX92748.1"/>
    </source>
</evidence>
<keyword evidence="1" id="KW-1133">Transmembrane helix</keyword>
<feature type="transmembrane region" description="Helical" evidence="1">
    <location>
        <begin position="1027"/>
        <end position="1047"/>
    </location>
</feature>
<evidence type="ECO:0000256" key="1">
    <source>
        <dbReference type="SAM" id="Phobius"/>
    </source>
</evidence>
<protein>
    <submittedName>
        <fullName evidence="3">Scaffoldin</fullName>
    </submittedName>
</protein>
<keyword evidence="1" id="KW-0812">Transmembrane</keyword>
<keyword evidence="4" id="KW-1185">Reference proteome</keyword>
<dbReference type="Proteomes" id="UP000193920">
    <property type="component" value="Unassembled WGS sequence"/>
</dbReference>
<comment type="caution">
    <text evidence="3">The sequence shown here is derived from an EMBL/GenBank/DDBJ whole genome shotgun (WGS) entry which is preliminary data.</text>
</comment>
<feature type="signal peptide" evidence="2">
    <location>
        <begin position="1"/>
        <end position="24"/>
    </location>
</feature>
<dbReference type="STRING" id="1754190.A0A1Y1Y433"/>
<dbReference type="EMBL" id="MCOG01000778">
    <property type="protein sequence ID" value="ORX92748.1"/>
    <property type="molecule type" value="Genomic_DNA"/>
</dbReference>